<dbReference type="PANTHER" id="PTHR11615">
    <property type="entry name" value="NITRATE, FORMATE, IRON DEHYDROGENASE"/>
    <property type="match status" value="1"/>
</dbReference>
<protein>
    <submittedName>
        <fullName evidence="5">Cytosolic Fe-S cluster assembly factor nar1</fullName>
    </submittedName>
</protein>
<accession>A0A5B0QQD9</accession>
<evidence type="ECO:0000259" key="4">
    <source>
        <dbReference type="Pfam" id="PF02906"/>
    </source>
</evidence>
<evidence type="ECO:0000256" key="1">
    <source>
        <dbReference type="ARBA" id="ARBA00006596"/>
    </source>
</evidence>
<evidence type="ECO:0000313" key="6">
    <source>
        <dbReference type="Proteomes" id="UP000324748"/>
    </source>
</evidence>
<comment type="caution">
    <text evidence="5">The sequence shown here is derived from an EMBL/GenBank/DDBJ whole genome shotgun (WGS) entry which is preliminary data.</text>
</comment>
<organism evidence="5 6">
    <name type="scientific">Puccinia graminis f. sp. tritici</name>
    <dbReference type="NCBI Taxonomy" id="56615"/>
    <lineage>
        <taxon>Eukaryota</taxon>
        <taxon>Fungi</taxon>
        <taxon>Dikarya</taxon>
        <taxon>Basidiomycota</taxon>
        <taxon>Pucciniomycotina</taxon>
        <taxon>Pucciniomycetes</taxon>
        <taxon>Pucciniales</taxon>
        <taxon>Pucciniaceae</taxon>
        <taxon>Puccinia</taxon>
    </lineage>
</organism>
<feature type="domain" description="Iron hydrogenase large subunit C-terminal" evidence="4">
    <location>
        <begin position="161"/>
        <end position="506"/>
    </location>
</feature>
<keyword evidence="2" id="KW-0479">Metal-binding</keyword>
<proteinExistence type="inferred from homology"/>
<dbReference type="Pfam" id="PF02906">
    <property type="entry name" value="Fe_hyd_lg_C"/>
    <property type="match status" value="1"/>
</dbReference>
<keyword evidence="6" id="KW-1185">Reference proteome</keyword>
<keyword evidence="2" id="KW-0408">Iron</keyword>
<dbReference type="OrthoDB" id="10253113at2759"/>
<keyword evidence="3" id="KW-0411">Iron-sulfur</keyword>
<dbReference type="InterPro" id="IPR050340">
    <property type="entry name" value="Cytosolic_Fe-S_CAF"/>
</dbReference>
<dbReference type="Gene3D" id="3.40.950.10">
    <property type="entry name" value="Fe-only Hydrogenase (Larger Subunit), Chain L, domain 3"/>
    <property type="match status" value="1"/>
</dbReference>
<dbReference type="SUPFAM" id="SSF53920">
    <property type="entry name" value="Fe-only hydrogenase"/>
    <property type="match status" value="1"/>
</dbReference>
<dbReference type="GO" id="GO:0051539">
    <property type="term" value="F:4 iron, 4 sulfur cluster binding"/>
    <property type="evidence" value="ECO:0007669"/>
    <property type="project" value="UniProtKB-KW"/>
</dbReference>
<name>A0A5B0QQD9_PUCGR</name>
<comment type="similarity">
    <text evidence="1">Belongs to the NARF family.</text>
</comment>
<evidence type="ECO:0000256" key="2">
    <source>
        <dbReference type="ARBA" id="ARBA00022485"/>
    </source>
</evidence>
<dbReference type="Gene3D" id="3.40.50.1780">
    <property type="match status" value="1"/>
</dbReference>
<dbReference type="AlphaFoldDB" id="A0A5B0QQD9"/>
<gene>
    <name evidence="5" type="primary">NAR1_2</name>
    <name evidence="5" type="ORF">PGT21_037001</name>
</gene>
<dbReference type="InterPro" id="IPR009016">
    <property type="entry name" value="Fe_hydrogenase"/>
</dbReference>
<dbReference type="InterPro" id="IPR004108">
    <property type="entry name" value="Fe_hydrogenase_lsu_C"/>
</dbReference>
<dbReference type="Proteomes" id="UP000324748">
    <property type="component" value="Unassembled WGS sequence"/>
</dbReference>
<reference evidence="5 6" key="1">
    <citation type="submission" date="2019-05" db="EMBL/GenBank/DDBJ databases">
        <title>Emergence of the Ug99 lineage of the wheat stem rust pathogen through somatic hybridization.</title>
        <authorList>
            <person name="Li F."/>
            <person name="Upadhyaya N.M."/>
            <person name="Sperschneider J."/>
            <person name="Matny O."/>
            <person name="Nguyen-Phuc H."/>
            <person name="Mago R."/>
            <person name="Raley C."/>
            <person name="Miller M.E."/>
            <person name="Silverstein K.A.T."/>
            <person name="Henningsen E."/>
            <person name="Hirsch C.D."/>
            <person name="Visser B."/>
            <person name="Pretorius Z.A."/>
            <person name="Steffenson B.J."/>
            <person name="Schwessinger B."/>
            <person name="Dodds P.N."/>
            <person name="Figueroa M."/>
        </authorList>
    </citation>
    <scope>NUCLEOTIDE SEQUENCE [LARGE SCALE GENOMIC DNA]</scope>
    <source>
        <strain evidence="5">21-0</strain>
    </source>
</reference>
<evidence type="ECO:0000256" key="3">
    <source>
        <dbReference type="ARBA" id="ARBA00023014"/>
    </source>
</evidence>
<evidence type="ECO:0000313" key="5">
    <source>
        <dbReference type="EMBL" id="KAA1115537.1"/>
    </source>
</evidence>
<dbReference type="EMBL" id="VSWC01000014">
    <property type="protein sequence ID" value="KAA1115537.1"/>
    <property type="molecule type" value="Genomic_DNA"/>
</dbReference>
<sequence length="618" mass="68189">MSGVISEYPRLRLKAIPVPADPRSGRSVIDEKQIIKSSASAKTSISQHNMPATTSNSFSHSLNLIDLNDYLGPSQLCTKPNIPTTQEQQQPSLSKTQILLDDHPPPSTKVTESLPKAQITLNDCLACSGCITSSESILVSLQSVLEVRKEIQQPNRYPIISISSHSLASFVAYNQLDSLSTGFKVLKKYFTRSHNFALVLDTSFSQRLHLLESQREFKEHRRRQKEAKVSGKAPLLASSCPAWICYAEKTQGKNGILEMISRVKSAQQIQGSLLKSPRFAESVGLGSAEPIYHVCVMSCYDKKLEASRSDFQSDEGIKDVDCVLTTREVQEMIQEDGFDILQAAQETEESGQTLDSQVGIPIWIDHPPPIGSSSGGYLFNLLRASVPTDRGNIIDRLRLTVDRKRGSDYVEYRLQLAHASSSQNIQDISTQEPETLFYGALFYGFKNLQNLIRKIVPPSSSSTTNPRARIMGRRRKDQGVEAAKEADRTYDFVEVMACPSGCVNGGGQIPLGSQPGPSSIAPTNKQLIAKLEQVYFQSSSPSCSPEEAQQLKAVANDQQADLVDALQAADLLDSHEHTFILSWLGSWGFLSDQASRDRTFLTSYRAVEPESNGLAVQW</sequence>
<keyword evidence="2" id="KW-0004">4Fe-4S</keyword>